<organism evidence="1 2">
    <name type="scientific">Streptomyces spongiicola</name>
    <dbReference type="NCBI Taxonomy" id="1690221"/>
    <lineage>
        <taxon>Bacteria</taxon>
        <taxon>Bacillati</taxon>
        <taxon>Actinomycetota</taxon>
        <taxon>Actinomycetes</taxon>
        <taxon>Kitasatosporales</taxon>
        <taxon>Streptomycetaceae</taxon>
        <taxon>Streptomyces</taxon>
    </lineage>
</organism>
<evidence type="ECO:0008006" key="3">
    <source>
        <dbReference type="Google" id="ProtNLM"/>
    </source>
</evidence>
<reference evidence="1 2" key="1">
    <citation type="submission" date="2018-07" db="EMBL/GenBank/DDBJ databases">
        <title>Whole Genome Shotgun Sequence of Streptomyces spongiicola strain 531S.</title>
        <authorList>
            <person name="Dohra H."/>
            <person name="Kodani S."/>
        </authorList>
    </citation>
    <scope>NUCLEOTIDE SEQUENCE [LARGE SCALE GENOMIC DNA]</scope>
    <source>
        <strain evidence="1 2">531S</strain>
    </source>
</reference>
<evidence type="ECO:0000313" key="2">
    <source>
        <dbReference type="Proteomes" id="UP000265354"/>
    </source>
</evidence>
<dbReference type="Proteomes" id="UP000265354">
    <property type="component" value="Unassembled WGS sequence"/>
</dbReference>
<proteinExistence type="predicted"/>
<gene>
    <name evidence="1" type="ORF">SSP531S_59620</name>
</gene>
<name>A0A388T9I7_9ACTN</name>
<dbReference type="RefSeq" id="WP_116429234.1">
    <property type="nucleotide sequence ID" value="NZ_BGZL01000056.1"/>
</dbReference>
<sequence length="163" mass="17889">MTTMPAEANFSELVKSPVATVARLQDTPRKGLLLHRRGDEEDLYLTTAARAEQVTEVVDSTTRLFVALMKSSPEAVTMLTAVFPEAFPWVRFLPQKAVQEFLVEFMETARAASDLGTVGPIVPLIAAWKSTAEVYADQELYSKLTSPEAGDFGEVEPPEVPTD</sequence>
<accession>A0A388T9I7</accession>
<comment type="caution">
    <text evidence="1">The sequence shown here is derived from an EMBL/GenBank/DDBJ whole genome shotgun (WGS) entry which is preliminary data.</text>
</comment>
<dbReference type="AlphaFoldDB" id="A0A388T9I7"/>
<evidence type="ECO:0000313" key="1">
    <source>
        <dbReference type="EMBL" id="GBQ04465.1"/>
    </source>
</evidence>
<protein>
    <recommendedName>
        <fullName evidence="3">Prevent-host-death family protein</fullName>
    </recommendedName>
</protein>
<dbReference type="EMBL" id="BGZL01000056">
    <property type="protein sequence ID" value="GBQ04465.1"/>
    <property type="molecule type" value="Genomic_DNA"/>
</dbReference>